<dbReference type="PANTHER" id="PTHR30595">
    <property type="entry name" value="GLPR-RELATED TRANSCRIPTIONAL REPRESSOR"/>
    <property type="match status" value="1"/>
</dbReference>
<sequence length="480" mass="54653">MVKKQMTIDEIKKLIQNGEKIDVEFKESKDALTKDVFDTVCSFNNRNGGHILLGVNDKREIVGVSKDKVDKVIKEFTTAINNSQKMYPPLYLLPEVFNIDEKKVIYIRVPEGYQVCRHNGRIWDRSYEGDINITDHSELVYKLYARKQGSYFVNKVYPNLDIDFLDASVIDKAKKMAVSRNKNHVWENMSNEELLRSANLILTDPETKREGITLAAILLFGKDNSIMSVLPQHKTDAIFRVENKDRYDDRDVVITNLIDSYDRLIEFGQKHLNDLFVLDGIVNVNARDRILREIVSNTLAHRDYSSGYPAKMIIDDEKITVENSNLAHGMGTLDLQKFEPFPKNPAISKVFREIGLADELGSGMRNTYKYTQLYSGENPLFEEGDIFRTIIPLKKIATQKVGGDNVAHDVAQGVVHDVAHDKIALAEFIKEKVRSNDRITRKAIADEAGVSVKTIERAIKEIDNLKYVGSGNSGHWELNE</sequence>
<evidence type="ECO:0000313" key="2">
    <source>
        <dbReference type="EMBL" id="EMD15838.1"/>
    </source>
</evidence>
<accession>M2NCE2</accession>
<comment type="caution">
    <text evidence="2">The sequence shown here is derived from an EMBL/GenBank/DDBJ whole genome shotgun (WGS) entry which is preliminary data.</text>
</comment>
<protein>
    <recommendedName>
        <fullName evidence="1">Schlafen AlbA-2 domain-containing protein</fullName>
    </recommendedName>
</protein>
<dbReference type="EMBL" id="AGEJ01000034">
    <property type="protein sequence ID" value="EMD15838.1"/>
    <property type="molecule type" value="Genomic_DNA"/>
</dbReference>
<dbReference type="Gene3D" id="3.30.950.30">
    <property type="entry name" value="Schlafen, AAA domain"/>
    <property type="match status" value="1"/>
</dbReference>
<feature type="domain" description="Schlafen AlbA-2" evidence="1">
    <location>
        <begin position="19"/>
        <end position="125"/>
    </location>
</feature>
<dbReference type="InterPro" id="IPR038475">
    <property type="entry name" value="RecG_C_sf"/>
</dbReference>
<dbReference type="eggNOG" id="COG2865">
    <property type="taxonomic scope" value="Bacteria"/>
</dbReference>
<gene>
    <name evidence="2" type="ORF">HMPREF9943_01881</name>
</gene>
<dbReference type="InterPro" id="IPR007421">
    <property type="entry name" value="Schlafen_AlbA_2_dom"/>
</dbReference>
<dbReference type="PANTHER" id="PTHR30595:SF6">
    <property type="entry name" value="SCHLAFEN ALBA-2 DOMAIN-CONTAINING PROTEIN"/>
    <property type="match status" value="1"/>
</dbReference>
<dbReference type="BioCyc" id="ECAT999415-HMP:GTTI-1949-MONOMER"/>
<dbReference type="Gene3D" id="3.30.565.60">
    <property type="match status" value="1"/>
</dbReference>
<dbReference type="Pfam" id="PF04326">
    <property type="entry name" value="SLFN_AlbA_2"/>
    <property type="match status" value="1"/>
</dbReference>
<evidence type="ECO:0000259" key="1">
    <source>
        <dbReference type="Pfam" id="PF04326"/>
    </source>
</evidence>
<reference evidence="2 3" key="1">
    <citation type="submission" date="2013-02" db="EMBL/GenBank/DDBJ databases">
        <title>The Genome Sequence of Lactobacillus catenaformis F0143.</title>
        <authorList>
            <consortium name="The Broad Institute Genome Sequencing Platform"/>
            <person name="Earl A."/>
            <person name="Ward D."/>
            <person name="Feldgarden M."/>
            <person name="Gevers D."/>
            <person name="Izard J."/>
            <person name="Blanton J.M."/>
            <person name="Mathney J."/>
            <person name="Dewhirst F.E."/>
            <person name="Young S.K."/>
            <person name="Zeng Q."/>
            <person name="Gargeya S."/>
            <person name="Fitzgerald M."/>
            <person name="Haas B."/>
            <person name="Abouelleil A."/>
            <person name="Alvarado L."/>
            <person name="Arachchi H.M."/>
            <person name="Berlin A."/>
            <person name="Chapman S.B."/>
            <person name="Gearin G."/>
            <person name="Goldberg J."/>
            <person name="Griggs A."/>
            <person name="Gujja S."/>
            <person name="Hansen M."/>
            <person name="Heiman D."/>
            <person name="Howarth C."/>
            <person name="Larimer J."/>
            <person name="Lui A."/>
            <person name="MacDonald P.J.P."/>
            <person name="McCowen C."/>
            <person name="Montmayeur A."/>
            <person name="Murphy C."/>
            <person name="Neiman D."/>
            <person name="Pearson M."/>
            <person name="Priest M."/>
            <person name="Roberts A."/>
            <person name="Saif S."/>
            <person name="Shea T."/>
            <person name="Sisk P."/>
            <person name="Stolte C."/>
            <person name="Sykes S."/>
            <person name="Wortman J."/>
            <person name="Nusbaum C."/>
            <person name="Birren B."/>
        </authorList>
    </citation>
    <scope>NUCLEOTIDE SEQUENCE [LARGE SCALE GENOMIC DNA]</scope>
    <source>
        <strain evidence="2 3">OT 569</strain>
    </source>
</reference>
<keyword evidence="3" id="KW-1185">Reference proteome</keyword>
<dbReference type="InterPro" id="IPR038461">
    <property type="entry name" value="Schlafen_AlbA_2_dom_sf"/>
</dbReference>
<organism evidence="2 3">
    <name type="scientific">Eggerthia catenaformis OT 569 = DSM 20559</name>
    <dbReference type="NCBI Taxonomy" id="999415"/>
    <lineage>
        <taxon>Bacteria</taxon>
        <taxon>Bacillati</taxon>
        <taxon>Bacillota</taxon>
        <taxon>Erysipelotrichia</taxon>
        <taxon>Erysipelotrichales</taxon>
        <taxon>Coprobacillaceae</taxon>
        <taxon>Eggerthia</taxon>
    </lineage>
</organism>
<dbReference type="AlphaFoldDB" id="M2NCE2"/>
<evidence type="ECO:0000313" key="3">
    <source>
        <dbReference type="Proteomes" id="UP000011758"/>
    </source>
</evidence>
<name>M2NCE2_9FIRM</name>
<dbReference type="Proteomes" id="UP000011758">
    <property type="component" value="Unassembled WGS sequence"/>
</dbReference>
<dbReference type="STRING" id="999415.HMPREF9943_01881"/>
<proteinExistence type="predicted"/>
<dbReference type="PATRIC" id="fig|999415.3.peg.1904"/>